<feature type="transmembrane region" description="Helical" evidence="9">
    <location>
        <begin position="31"/>
        <end position="50"/>
    </location>
</feature>
<feature type="transmembrane region" description="Helical" evidence="9">
    <location>
        <begin position="265"/>
        <end position="282"/>
    </location>
</feature>
<keyword evidence="6 9" id="KW-1133">Transmembrane helix</keyword>
<gene>
    <name evidence="10" type="ORF">LSG31_01630</name>
</gene>
<evidence type="ECO:0000256" key="5">
    <source>
        <dbReference type="ARBA" id="ARBA00022692"/>
    </source>
</evidence>
<comment type="subcellular location">
    <subcellularLocation>
        <location evidence="1">Cell membrane</location>
        <topology evidence="1">Multi-pass membrane protein</topology>
    </subcellularLocation>
</comment>
<dbReference type="InterPro" id="IPR001851">
    <property type="entry name" value="ABC_transp_permease"/>
</dbReference>
<dbReference type="Proteomes" id="UP000830167">
    <property type="component" value="Chromosome"/>
</dbReference>
<feature type="transmembrane region" description="Helical" evidence="9">
    <location>
        <begin position="181"/>
        <end position="202"/>
    </location>
</feature>
<feature type="transmembrane region" description="Helical" evidence="9">
    <location>
        <begin position="233"/>
        <end position="253"/>
    </location>
</feature>
<dbReference type="RefSeq" id="WP_347437701.1">
    <property type="nucleotide sequence ID" value="NZ_CP089291.1"/>
</dbReference>
<keyword evidence="4" id="KW-0997">Cell inner membrane</keyword>
<evidence type="ECO:0000313" key="11">
    <source>
        <dbReference type="Proteomes" id="UP000830167"/>
    </source>
</evidence>
<accession>A0ABY4CP85</accession>
<keyword evidence="11" id="KW-1185">Reference proteome</keyword>
<evidence type="ECO:0000313" key="10">
    <source>
        <dbReference type="EMBL" id="UOF91008.1"/>
    </source>
</evidence>
<evidence type="ECO:0000256" key="7">
    <source>
        <dbReference type="ARBA" id="ARBA00023136"/>
    </source>
</evidence>
<dbReference type="PANTHER" id="PTHR32196:SF71">
    <property type="entry name" value="AUTOINDUCER 2 IMPORT SYSTEM PERMEASE PROTEIN LSRD"/>
    <property type="match status" value="1"/>
</dbReference>
<feature type="transmembrane region" description="Helical" evidence="9">
    <location>
        <begin position="313"/>
        <end position="330"/>
    </location>
</feature>
<dbReference type="PANTHER" id="PTHR32196">
    <property type="entry name" value="ABC TRANSPORTER PERMEASE PROTEIN YPHD-RELATED-RELATED"/>
    <property type="match status" value="1"/>
</dbReference>
<proteinExistence type="predicted"/>
<dbReference type="CDD" id="cd06579">
    <property type="entry name" value="TM_PBP1_transp_AraH_like"/>
    <property type="match status" value="1"/>
</dbReference>
<evidence type="ECO:0000256" key="8">
    <source>
        <dbReference type="ARBA" id="ARBA00039381"/>
    </source>
</evidence>
<feature type="transmembrane region" description="Helical" evidence="9">
    <location>
        <begin position="62"/>
        <end position="82"/>
    </location>
</feature>
<feature type="transmembrane region" description="Helical" evidence="9">
    <location>
        <begin position="289"/>
        <end position="307"/>
    </location>
</feature>
<feature type="transmembrane region" description="Helical" evidence="9">
    <location>
        <begin position="142"/>
        <end position="161"/>
    </location>
</feature>
<dbReference type="Pfam" id="PF02653">
    <property type="entry name" value="BPD_transp_2"/>
    <property type="match status" value="1"/>
</dbReference>
<evidence type="ECO:0000256" key="6">
    <source>
        <dbReference type="ARBA" id="ARBA00022989"/>
    </source>
</evidence>
<dbReference type="EMBL" id="CP089291">
    <property type="protein sequence ID" value="UOF91008.1"/>
    <property type="molecule type" value="Genomic_DNA"/>
</dbReference>
<keyword evidence="7 9" id="KW-0472">Membrane</keyword>
<sequence length="337" mass="35493">MQSQTQIEVKNQHEEPIKFSGFQKWKSRYKLYIPSLSASILLLILGQILSPGFASLSNIGNILSMATVLAIATIGQTIIIISGKEGIDLSVGAMMSMGALLGAEFSQGMNDKIWLAILVLVVIGSVFGFINAAAIQWLDIPPLVMTLGMTSVVNGFALAYTKGQPTGGAPSLLIQLGTGHLASIPLMVILGMILIVIVEVLLRKTRYGRNLYLSGSNHKAALIAGIQVNKTVFLTYIIAGIAGTLGGLILLGFTGTAQLEMGKDYSLLSIAAVVIGGTALTGGEGKFSGSALGSIVLVLLTSVLIALKMPAGIRELIQGVILLLILMMYSRAPKLRQ</sequence>
<organism evidence="10 11">
    <name type="scientific">Fodinisporobacter ferrooxydans</name>
    <dbReference type="NCBI Taxonomy" id="2901836"/>
    <lineage>
        <taxon>Bacteria</taxon>
        <taxon>Bacillati</taxon>
        <taxon>Bacillota</taxon>
        <taxon>Bacilli</taxon>
        <taxon>Bacillales</taxon>
        <taxon>Alicyclobacillaceae</taxon>
        <taxon>Fodinisporobacter</taxon>
    </lineage>
</organism>
<keyword evidence="3" id="KW-1003">Cell membrane</keyword>
<feature type="transmembrane region" description="Helical" evidence="9">
    <location>
        <begin position="89"/>
        <end position="107"/>
    </location>
</feature>
<reference evidence="10" key="1">
    <citation type="submission" date="2021-12" db="EMBL/GenBank/DDBJ databases">
        <title>Alicyclobacillaceae gen. nov., sp. nov., isolated from chalcocite enrichment system.</title>
        <authorList>
            <person name="Jiang Z."/>
        </authorList>
    </citation>
    <scope>NUCLEOTIDE SEQUENCE</scope>
    <source>
        <strain evidence="10">MYW30-H2</strain>
    </source>
</reference>
<feature type="transmembrane region" description="Helical" evidence="9">
    <location>
        <begin position="113"/>
        <end position="135"/>
    </location>
</feature>
<evidence type="ECO:0000256" key="2">
    <source>
        <dbReference type="ARBA" id="ARBA00022448"/>
    </source>
</evidence>
<keyword evidence="2" id="KW-0813">Transport</keyword>
<evidence type="ECO:0000256" key="4">
    <source>
        <dbReference type="ARBA" id="ARBA00022519"/>
    </source>
</evidence>
<evidence type="ECO:0000256" key="9">
    <source>
        <dbReference type="SAM" id="Phobius"/>
    </source>
</evidence>
<keyword evidence="5 9" id="KW-0812">Transmembrane</keyword>
<evidence type="ECO:0000256" key="3">
    <source>
        <dbReference type="ARBA" id="ARBA00022475"/>
    </source>
</evidence>
<evidence type="ECO:0000256" key="1">
    <source>
        <dbReference type="ARBA" id="ARBA00004651"/>
    </source>
</evidence>
<name>A0ABY4CP85_9BACL</name>
<protein>
    <recommendedName>
        <fullName evidence="8">Autoinducer 2 import system permease protein LsrD</fullName>
    </recommendedName>
</protein>